<reference evidence="5 6" key="1">
    <citation type="submission" date="2023-08" db="EMBL/GenBank/DDBJ databases">
        <title>Black Yeasts Isolated from many extreme environments.</title>
        <authorList>
            <person name="Coleine C."/>
            <person name="Stajich J.E."/>
            <person name="Selbmann L."/>
        </authorList>
    </citation>
    <scope>NUCLEOTIDE SEQUENCE [LARGE SCALE GENOMIC DNA]</scope>
    <source>
        <strain evidence="5 6">CCFEE 5910</strain>
    </source>
</reference>
<feature type="compositionally biased region" description="Basic residues" evidence="2">
    <location>
        <begin position="150"/>
        <end position="159"/>
    </location>
</feature>
<feature type="compositionally biased region" description="Low complexity" evidence="2">
    <location>
        <begin position="252"/>
        <end position="261"/>
    </location>
</feature>
<feature type="region of interest" description="Disordered" evidence="2">
    <location>
        <begin position="1"/>
        <end position="56"/>
    </location>
</feature>
<evidence type="ECO:0000313" key="5">
    <source>
        <dbReference type="EMBL" id="KAK5091436.1"/>
    </source>
</evidence>
<dbReference type="GO" id="GO:0071011">
    <property type="term" value="C:precatalytic spliceosome"/>
    <property type="evidence" value="ECO:0007669"/>
    <property type="project" value="TreeGrafter"/>
</dbReference>
<dbReference type="PROSITE" id="PS50102">
    <property type="entry name" value="RRM"/>
    <property type="match status" value="1"/>
</dbReference>
<dbReference type="InterPro" id="IPR040052">
    <property type="entry name" value="RBM17"/>
</dbReference>
<dbReference type="GO" id="GO:0045292">
    <property type="term" value="P:mRNA cis splicing, via spliceosome"/>
    <property type="evidence" value="ECO:0007669"/>
    <property type="project" value="InterPro"/>
</dbReference>
<proteinExistence type="predicted"/>
<dbReference type="Pfam" id="PF01585">
    <property type="entry name" value="G-patch"/>
    <property type="match status" value="1"/>
</dbReference>
<feature type="domain" description="G-patch" evidence="4">
    <location>
        <begin position="367"/>
        <end position="418"/>
    </location>
</feature>
<dbReference type="GO" id="GO:0003723">
    <property type="term" value="F:RNA binding"/>
    <property type="evidence" value="ECO:0007669"/>
    <property type="project" value="UniProtKB-UniRule"/>
</dbReference>
<dbReference type="InterPro" id="IPR012677">
    <property type="entry name" value="Nucleotide-bd_a/b_plait_sf"/>
</dbReference>
<dbReference type="Proteomes" id="UP001309876">
    <property type="component" value="Unassembled WGS sequence"/>
</dbReference>
<gene>
    <name evidence="5" type="ORF">LTR05_001619</name>
</gene>
<dbReference type="InterPro" id="IPR000504">
    <property type="entry name" value="RRM_dom"/>
</dbReference>
<accession>A0AAN7TIQ3</accession>
<evidence type="ECO:0000313" key="6">
    <source>
        <dbReference type="Proteomes" id="UP001309876"/>
    </source>
</evidence>
<evidence type="ECO:0000259" key="3">
    <source>
        <dbReference type="PROSITE" id="PS50102"/>
    </source>
</evidence>
<organism evidence="5 6">
    <name type="scientific">Lithohypha guttulata</name>
    <dbReference type="NCBI Taxonomy" id="1690604"/>
    <lineage>
        <taxon>Eukaryota</taxon>
        <taxon>Fungi</taxon>
        <taxon>Dikarya</taxon>
        <taxon>Ascomycota</taxon>
        <taxon>Pezizomycotina</taxon>
        <taxon>Eurotiomycetes</taxon>
        <taxon>Chaetothyriomycetidae</taxon>
        <taxon>Chaetothyriales</taxon>
        <taxon>Trichomeriaceae</taxon>
        <taxon>Lithohypha</taxon>
    </lineage>
</organism>
<feature type="region of interest" description="Disordered" evidence="2">
    <location>
        <begin position="408"/>
        <end position="436"/>
    </location>
</feature>
<comment type="caution">
    <text evidence="5">The sequence shown here is derived from an EMBL/GenBank/DDBJ whole genome shotgun (WGS) entry which is preliminary data.</text>
</comment>
<dbReference type="Gene3D" id="3.30.70.330">
    <property type="match status" value="1"/>
</dbReference>
<feature type="compositionally biased region" description="Basic and acidic residues" evidence="2">
    <location>
        <begin position="181"/>
        <end position="190"/>
    </location>
</feature>
<evidence type="ECO:0008006" key="7">
    <source>
        <dbReference type="Google" id="ProtNLM"/>
    </source>
</evidence>
<keyword evidence="1" id="KW-0694">RNA-binding</keyword>
<dbReference type="PROSITE" id="PS50174">
    <property type="entry name" value="G_PATCH"/>
    <property type="match status" value="1"/>
</dbReference>
<feature type="region of interest" description="Disordered" evidence="2">
    <location>
        <begin position="245"/>
        <end position="292"/>
    </location>
</feature>
<name>A0AAN7TIQ3_9EURO</name>
<dbReference type="InterPro" id="IPR035979">
    <property type="entry name" value="RBD_domain_sf"/>
</dbReference>
<evidence type="ECO:0000256" key="2">
    <source>
        <dbReference type="SAM" id="MobiDB-lite"/>
    </source>
</evidence>
<dbReference type="AlphaFoldDB" id="A0AAN7TIQ3"/>
<keyword evidence="6" id="KW-1185">Reference proteome</keyword>
<dbReference type="SUPFAM" id="SSF54928">
    <property type="entry name" value="RNA-binding domain, RBD"/>
    <property type="match status" value="1"/>
</dbReference>
<evidence type="ECO:0000256" key="1">
    <source>
        <dbReference type="PROSITE-ProRule" id="PRU00176"/>
    </source>
</evidence>
<dbReference type="SMART" id="SM00443">
    <property type="entry name" value="G_patch"/>
    <property type="match status" value="1"/>
</dbReference>
<feature type="region of interest" description="Disordered" evidence="2">
    <location>
        <begin position="144"/>
        <end position="190"/>
    </location>
</feature>
<dbReference type="PANTHER" id="PTHR13288:SF8">
    <property type="entry name" value="SPLICING FACTOR 45"/>
    <property type="match status" value="1"/>
</dbReference>
<evidence type="ECO:0000259" key="4">
    <source>
        <dbReference type="PROSITE" id="PS50174"/>
    </source>
</evidence>
<sequence length="545" mass="59726">MANDTPPPTSGSRTGLSLYANLLDPNNQAPGTISGAPVTYNKPADSPAEDEAAKKQNALAASLRFQPTKRPQLAAQKAKAKAIASKLAALPKPAESINDPPAADVKAERTGVLAAASTPLSAQKSTVADWTATVSDDEDINAYYASTRQRGGRKKRKKNKDSSQHIQHDWDDIYDPSRPNTYEEYKHSDEKIREVREWKDLLYRHRMQRKKSSDHDSDSDTCINEAKNSKQFTKQSVHYINLAGQFVPPPSMSFAPPASFTEPPPPPPPPEETEHEPPAAGKVPGDTRGEDAWARRMQMTGKNIQLPPPATVPLPLPGQIARAPVRYNLPSPDPELPANEAELQAMDVDEEPQEAQSHAPKSLKPGQAKFAERLMAKYGWSKGQGLGKEGTGVTSALYAKVDKRKKKSDAEGGGYVTPVQTGRIMGGTKSRLGKEAEEGKFGAMPEIVRLEGMLQGMDIQAEVMRGDGNIMQEIGEECGDKYGNVERVYIHSNTSNELGAMVFIYFTQPLSALRAVNALEGRVFNGNEIRARFWPKEKFDQAQYE</sequence>
<feature type="domain" description="RRM" evidence="3">
    <location>
        <begin position="472"/>
        <end position="536"/>
    </location>
</feature>
<dbReference type="EMBL" id="JAVRRJ010000001">
    <property type="protein sequence ID" value="KAK5091436.1"/>
    <property type="molecule type" value="Genomic_DNA"/>
</dbReference>
<dbReference type="InterPro" id="IPR000467">
    <property type="entry name" value="G_patch_dom"/>
</dbReference>
<protein>
    <recommendedName>
        <fullName evidence="7">G-patch domain-containing protein</fullName>
    </recommendedName>
</protein>
<dbReference type="PANTHER" id="PTHR13288">
    <property type="entry name" value="SPLICING FACTOR 45 SPF45"/>
    <property type="match status" value="1"/>
</dbReference>
<feature type="compositionally biased region" description="Basic and acidic residues" evidence="2">
    <location>
        <begin position="160"/>
        <end position="171"/>
    </location>
</feature>